<organism evidence="8 9">
    <name type="scientific">Fomitopsis schrenkii</name>
    <name type="common">Brown rot fungus</name>
    <dbReference type="NCBI Taxonomy" id="2126942"/>
    <lineage>
        <taxon>Eukaryota</taxon>
        <taxon>Fungi</taxon>
        <taxon>Dikarya</taxon>
        <taxon>Basidiomycota</taxon>
        <taxon>Agaricomycotina</taxon>
        <taxon>Agaricomycetes</taxon>
        <taxon>Polyporales</taxon>
        <taxon>Fomitopsis</taxon>
    </lineage>
</organism>
<dbReference type="Proteomes" id="UP000015241">
    <property type="component" value="Unassembled WGS sequence"/>
</dbReference>
<feature type="region of interest" description="Disordered" evidence="7">
    <location>
        <begin position="152"/>
        <end position="171"/>
    </location>
</feature>
<evidence type="ECO:0000256" key="2">
    <source>
        <dbReference type="ARBA" id="ARBA00022741"/>
    </source>
</evidence>
<dbReference type="SMART" id="SM00275">
    <property type="entry name" value="G_alpha"/>
    <property type="match status" value="1"/>
</dbReference>
<protein>
    <recommendedName>
        <fullName evidence="10">G-alpha-domain-containing protein</fullName>
    </recommendedName>
</protein>
<dbReference type="GO" id="GO:0001664">
    <property type="term" value="F:G protein-coupled receptor binding"/>
    <property type="evidence" value="ECO:0007669"/>
    <property type="project" value="TreeGrafter"/>
</dbReference>
<dbReference type="GO" id="GO:0005525">
    <property type="term" value="F:GTP binding"/>
    <property type="evidence" value="ECO:0007669"/>
    <property type="project" value="UniProtKB-KW"/>
</dbReference>
<dbReference type="PANTHER" id="PTHR10218:SF360">
    <property type="entry name" value="GUANINE NUCLEOTIDE-BINDING PROTEIN SUBUNIT ALPHA HOMOLOG"/>
    <property type="match status" value="1"/>
</dbReference>
<dbReference type="GO" id="GO:0007188">
    <property type="term" value="P:adenylate cyclase-modulating G protein-coupled receptor signaling pathway"/>
    <property type="evidence" value="ECO:0007669"/>
    <property type="project" value="TreeGrafter"/>
</dbReference>
<accession>S8DNH6</accession>
<dbReference type="eggNOG" id="KOG0082">
    <property type="taxonomic scope" value="Eukaryota"/>
</dbReference>
<dbReference type="Gene3D" id="3.40.50.300">
    <property type="entry name" value="P-loop containing nucleotide triphosphate hydrolases"/>
    <property type="match status" value="2"/>
</dbReference>
<evidence type="ECO:0000313" key="8">
    <source>
        <dbReference type="EMBL" id="EPS94921.1"/>
    </source>
</evidence>
<sequence>MPAREPADHDPLDAILRPPLDETPEEKACRMAQEEEARRVSMAIDESIRQERIARKKMRVVRLLLLGQSESGKSTTLRQFQRLYTPSAFREGRIHWHSIIQLNLIRSVHTILDTLDDVRPHELPSAPPSPSSSPPLGPRRLAPSLYSARHTFYGDSASDTDSTETPPGPVLPAQLAELRARLAPLRHVEALLLSRLVPPSEDAPFLPERPRADTGEVFVRPGSWKRGWRFGPFGGGGHGPVGEEERELAEEVQNVLWRCSSDLMTLWYDMTVRAILKKRKIRLEESPGFFLNDIPRITSPNYQPSDDDVLKARLKTVGVSEYRFEMEAGSESGTQWRIIDVGGSRSQRQTWVPFFDDVDAIIFLAPISGFDQTLAEDRSVNRLEDSVLLWKSICGNKLLARVDLVLFLNKCDILATKLSSGVRLAKYVKSFGERPNDAETAEKYFKSKFNAIHREYSPLTRKFYGFCTSVTDTNTTGGIIASVRDMVVREHLRRSKLL</sequence>
<dbReference type="GO" id="GO:0005834">
    <property type="term" value="C:heterotrimeric G-protein complex"/>
    <property type="evidence" value="ECO:0007669"/>
    <property type="project" value="TreeGrafter"/>
</dbReference>
<dbReference type="InterPro" id="IPR011025">
    <property type="entry name" value="GproteinA_insert"/>
</dbReference>
<dbReference type="FunFam" id="3.40.50.300:FF:000692">
    <property type="entry name" value="Guanine nucleotide-binding protein subunit alpha"/>
    <property type="match status" value="1"/>
</dbReference>
<dbReference type="PANTHER" id="PTHR10218">
    <property type="entry name" value="GTP-BINDING PROTEIN ALPHA SUBUNIT"/>
    <property type="match status" value="1"/>
</dbReference>
<dbReference type="InParanoid" id="S8DNH6"/>
<dbReference type="GO" id="GO:0003924">
    <property type="term" value="F:GTPase activity"/>
    <property type="evidence" value="ECO:0007669"/>
    <property type="project" value="InterPro"/>
</dbReference>
<keyword evidence="4" id="KW-0807">Transducer</keyword>
<dbReference type="PRINTS" id="PR00318">
    <property type="entry name" value="GPROTEINA"/>
</dbReference>
<gene>
    <name evidence="8" type="ORF">FOMPIDRAFT_1026026</name>
</gene>
<name>S8DNH6_FOMSC</name>
<evidence type="ECO:0000313" key="9">
    <source>
        <dbReference type="Proteomes" id="UP000015241"/>
    </source>
</evidence>
<keyword evidence="1 6" id="KW-0479">Metal-binding</keyword>
<dbReference type="SUPFAM" id="SSF52540">
    <property type="entry name" value="P-loop containing nucleoside triphosphate hydrolases"/>
    <property type="match status" value="1"/>
</dbReference>
<keyword evidence="9" id="KW-1185">Reference proteome</keyword>
<dbReference type="Pfam" id="PF00503">
    <property type="entry name" value="G-alpha"/>
    <property type="match status" value="1"/>
</dbReference>
<evidence type="ECO:0000256" key="3">
    <source>
        <dbReference type="ARBA" id="ARBA00023134"/>
    </source>
</evidence>
<keyword evidence="2 5" id="KW-0547">Nucleotide-binding</keyword>
<dbReference type="InterPro" id="IPR027417">
    <property type="entry name" value="P-loop_NTPase"/>
</dbReference>
<evidence type="ECO:0000256" key="7">
    <source>
        <dbReference type="SAM" id="MobiDB-lite"/>
    </source>
</evidence>
<feature type="binding site" evidence="6">
    <location>
        <position position="316"/>
    </location>
    <ligand>
        <name>Mg(2+)</name>
        <dbReference type="ChEBI" id="CHEBI:18420"/>
    </ligand>
</feature>
<dbReference type="GO" id="GO:0046872">
    <property type="term" value="F:metal ion binding"/>
    <property type="evidence" value="ECO:0007669"/>
    <property type="project" value="UniProtKB-KW"/>
</dbReference>
<dbReference type="GO" id="GO:0005737">
    <property type="term" value="C:cytoplasm"/>
    <property type="evidence" value="ECO:0007669"/>
    <property type="project" value="TreeGrafter"/>
</dbReference>
<keyword evidence="3 5" id="KW-0342">GTP-binding</keyword>
<keyword evidence="6" id="KW-0460">Magnesium</keyword>
<feature type="binding site" evidence="5">
    <location>
        <begin position="310"/>
        <end position="316"/>
    </location>
    <ligand>
        <name>GTP</name>
        <dbReference type="ChEBI" id="CHEBI:37565"/>
    </ligand>
</feature>
<dbReference type="SUPFAM" id="SSF47895">
    <property type="entry name" value="Transducin (alpha subunit), insertion domain"/>
    <property type="match status" value="1"/>
</dbReference>
<dbReference type="InterPro" id="IPR001019">
    <property type="entry name" value="Gprotein_alpha_su"/>
</dbReference>
<dbReference type="HOGENOM" id="CLU_014184_1_1_1"/>
<dbReference type="GO" id="GO:0031683">
    <property type="term" value="F:G-protein beta/gamma-subunit complex binding"/>
    <property type="evidence" value="ECO:0007669"/>
    <property type="project" value="InterPro"/>
</dbReference>
<dbReference type="PROSITE" id="PS51882">
    <property type="entry name" value="G_ALPHA"/>
    <property type="match status" value="1"/>
</dbReference>
<dbReference type="STRING" id="743788.S8DNH6"/>
<evidence type="ECO:0000256" key="5">
    <source>
        <dbReference type="PIRSR" id="PIRSR601019-1"/>
    </source>
</evidence>
<dbReference type="EMBL" id="KE504220">
    <property type="protein sequence ID" value="EPS94921.1"/>
    <property type="molecule type" value="Genomic_DNA"/>
</dbReference>
<feature type="compositionally biased region" description="Basic and acidic residues" evidence="7">
    <location>
        <begin position="1"/>
        <end position="12"/>
    </location>
</feature>
<feature type="region of interest" description="Disordered" evidence="7">
    <location>
        <begin position="1"/>
        <end position="22"/>
    </location>
</feature>
<feature type="binding site" evidence="5">
    <location>
        <begin position="409"/>
        <end position="412"/>
    </location>
    <ligand>
        <name>GTP</name>
        <dbReference type="ChEBI" id="CHEBI:37565"/>
    </ligand>
</feature>
<feature type="region of interest" description="Disordered" evidence="7">
    <location>
        <begin position="119"/>
        <end position="141"/>
    </location>
</feature>
<dbReference type="AlphaFoldDB" id="S8DNH6"/>
<proteinExistence type="predicted"/>
<reference evidence="8 9" key="1">
    <citation type="journal article" date="2012" name="Science">
        <title>The Paleozoic origin of enzymatic lignin decomposition reconstructed from 31 fungal genomes.</title>
        <authorList>
            <person name="Floudas D."/>
            <person name="Binder M."/>
            <person name="Riley R."/>
            <person name="Barry K."/>
            <person name="Blanchette R.A."/>
            <person name="Henrissat B."/>
            <person name="Martinez A.T."/>
            <person name="Otillar R."/>
            <person name="Spatafora J.W."/>
            <person name="Yadav J.S."/>
            <person name="Aerts A."/>
            <person name="Benoit I."/>
            <person name="Boyd A."/>
            <person name="Carlson A."/>
            <person name="Copeland A."/>
            <person name="Coutinho P.M."/>
            <person name="de Vries R.P."/>
            <person name="Ferreira P."/>
            <person name="Findley K."/>
            <person name="Foster B."/>
            <person name="Gaskell J."/>
            <person name="Glotzer D."/>
            <person name="Gorecki P."/>
            <person name="Heitman J."/>
            <person name="Hesse C."/>
            <person name="Hori C."/>
            <person name="Igarashi K."/>
            <person name="Jurgens J.A."/>
            <person name="Kallen N."/>
            <person name="Kersten P."/>
            <person name="Kohler A."/>
            <person name="Kuees U."/>
            <person name="Kumar T.K.A."/>
            <person name="Kuo A."/>
            <person name="LaButti K."/>
            <person name="Larrondo L.F."/>
            <person name="Lindquist E."/>
            <person name="Ling A."/>
            <person name="Lombard V."/>
            <person name="Lucas S."/>
            <person name="Lundell T."/>
            <person name="Martin R."/>
            <person name="McLaughlin D.J."/>
            <person name="Morgenstern I."/>
            <person name="Morin E."/>
            <person name="Murat C."/>
            <person name="Nagy L.G."/>
            <person name="Nolan M."/>
            <person name="Ohm R.A."/>
            <person name="Patyshakuliyeva A."/>
            <person name="Rokas A."/>
            <person name="Ruiz-Duenas F.J."/>
            <person name="Sabat G."/>
            <person name="Salamov A."/>
            <person name="Samejima M."/>
            <person name="Schmutz J."/>
            <person name="Slot J.C."/>
            <person name="St John F."/>
            <person name="Stenlid J."/>
            <person name="Sun H."/>
            <person name="Sun S."/>
            <person name="Syed K."/>
            <person name="Tsang A."/>
            <person name="Wiebenga A."/>
            <person name="Young D."/>
            <person name="Pisabarro A."/>
            <person name="Eastwood D.C."/>
            <person name="Martin F."/>
            <person name="Cullen D."/>
            <person name="Grigoriev I.V."/>
            <person name="Hibbett D.S."/>
        </authorList>
    </citation>
    <scope>NUCLEOTIDE SEQUENCE</scope>
    <source>
        <strain evidence="9">FP-58527</strain>
    </source>
</reference>
<dbReference type="OrthoDB" id="5817230at2759"/>
<evidence type="ECO:0000256" key="6">
    <source>
        <dbReference type="PIRSR" id="PIRSR601019-2"/>
    </source>
</evidence>
<feature type="compositionally biased region" description="Pro residues" evidence="7">
    <location>
        <begin position="125"/>
        <end position="137"/>
    </location>
</feature>
<evidence type="ECO:0000256" key="4">
    <source>
        <dbReference type="ARBA" id="ARBA00023224"/>
    </source>
</evidence>
<evidence type="ECO:0000256" key="1">
    <source>
        <dbReference type="ARBA" id="ARBA00022723"/>
    </source>
</evidence>
<evidence type="ECO:0008006" key="10">
    <source>
        <dbReference type="Google" id="ProtNLM"/>
    </source>
</evidence>